<feature type="coiled-coil region" evidence="1">
    <location>
        <begin position="74"/>
        <end position="110"/>
    </location>
</feature>
<evidence type="ECO:0000313" key="2">
    <source>
        <dbReference type="EMBL" id="QSE90310.1"/>
    </source>
</evidence>
<accession>A0A974ZTW8</accession>
<keyword evidence="1" id="KW-0175">Coiled coil</keyword>
<evidence type="ECO:0000256" key="1">
    <source>
        <dbReference type="SAM" id="Coils"/>
    </source>
</evidence>
<reference evidence="2 3" key="1">
    <citation type="journal article" date="2021" name="Microbiol. Resour. Announc.">
        <title>Complete Genome Sequences of Two Rhodococcus sp. Strains with Large and Linear Chromosomes, Isolated from Apple Rhizosphere.</title>
        <authorList>
            <person name="Benning S."/>
            <person name="Brugnone N."/>
            <person name="Siani R."/>
            <person name="Kublik S."/>
            <person name="Schloter M."/>
            <person name="Rad V."/>
        </authorList>
    </citation>
    <scope>NUCLEOTIDE SEQUENCE [LARGE SCALE GENOMIC DNA]</scope>
    <source>
        <strain evidence="2 3">R79</strain>
    </source>
</reference>
<dbReference type="RefSeq" id="WP_206006781.1">
    <property type="nucleotide sequence ID" value="NZ_CP070619.1"/>
</dbReference>
<gene>
    <name evidence="2" type="ORF">JWS13_17630</name>
</gene>
<reference evidence="2 3" key="2">
    <citation type="journal article" date="2022" name="Arch. Microbiol.">
        <title>Rhodococcus pseudokoreensis sp. nov. isolated from the rhizosphere of young M26 apple rootstocks.</title>
        <authorList>
            <person name="Kampfer P."/>
            <person name="Glaeser S.P."/>
            <person name="Blom J."/>
            <person name="Wolf J."/>
            <person name="Benning S."/>
            <person name="Schloter M."/>
            <person name="Neumann-Schaal M."/>
        </authorList>
    </citation>
    <scope>NUCLEOTIDE SEQUENCE [LARGE SCALE GENOMIC DNA]</scope>
    <source>
        <strain evidence="2 3">R79</strain>
    </source>
</reference>
<proteinExistence type="predicted"/>
<keyword evidence="3" id="KW-1185">Reference proteome</keyword>
<organism evidence="2 3">
    <name type="scientific">Rhodococcus pseudokoreensis</name>
    <dbReference type="NCBI Taxonomy" id="2811421"/>
    <lineage>
        <taxon>Bacteria</taxon>
        <taxon>Bacillati</taxon>
        <taxon>Actinomycetota</taxon>
        <taxon>Actinomycetes</taxon>
        <taxon>Mycobacteriales</taxon>
        <taxon>Nocardiaceae</taxon>
        <taxon>Rhodococcus</taxon>
    </lineage>
</organism>
<name>A0A974ZTW8_9NOCA</name>
<protein>
    <submittedName>
        <fullName evidence="2">Uncharacterized protein</fullName>
    </submittedName>
</protein>
<dbReference type="Proteomes" id="UP000662986">
    <property type="component" value="Chromosome"/>
</dbReference>
<sequence length="218" mass="23547">MKITDTVRRFTQAAAKATEAADAATAAATEADNAAAAAVESETALEQRIMAGEDVDPNALDKATTSTRFAKLKAVAARRAAEKATEAAEEARQAREVEEAKATLDRLLSDTALQPVQDAYIAAVDSIRNLIATVEQRMTDEDAIASAQATSPDERAFNTAAWKVRHPYFADQGVDWLRVAIEEALNFRARPKIMGGAGGSTAQTREWPMSFHRIQEIL</sequence>
<dbReference type="EMBL" id="CP070619">
    <property type="protein sequence ID" value="QSE90310.1"/>
    <property type="molecule type" value="Genomic_DNA"/>
</dbReference>
<evidence type="ECO:0000313" key="3">
    <source>
        <dbReference type="Proteomes" id="UP000662986"/>
    </source>
</evidence>